<gene>
    <name evidence="10" type="ORF">ABL78_4563</name>
</gene>
<feature type="compositionally biased region" description="Low complexity" evidence="8">
    <location>
        <begin position="157"/>
        <end position="168"/>
    </location>
</feature>
<feature type="region of interest" description="Disordered" evidence="8">
    <location>
        <begin position="1"/>
        <end position="27"/>
    </location>
</feature>
<dbReference type="OMA" id="RIEHKQF"/>
<keyword evidence="2" id="KW-0970">Cilium biogenesis/degradation</keyword>
<feature type="domain" description="CCDC113/CCDC96 coiled-coil" evidence="9">
    <location>
        <begin position="293"/>
        <end position="463"/>
    </location>
</feature>
<dbReference type="OrthoDB" id="10259713at2759"/>
<feature type="coiled-coil region" evidence="7">
    <location>
        <begin position="298"/>
        <end position="463"/>
    </location>
</feature>
<evidence type="ECO:0000313" key="10">
    <source>
        <dbReference type="EMBL" id="KPI86377.1"/>
    </source>
</evidence>
<keyword evidence="4" id="KW-0966">Cell projection</keyword>
<organism evidence="10 11">
    <name type="scientific">Leptomonas seymouri</name>
    <dbReference type="NCBI Taxonomy" id="5684"/>
    <lineage>
        <taxon>Eukaryota</taxon>
        <taxon>Discoba</taxon>
        <taxon>Euglenozoa</taxon>
        <taxon>Kinetoplastea</taxon>
        <taxon>Metakinetoplastina</taxon>
        <taxon>Trypanosomatida</taxon>
        <taxon>Trypanosomatidae</taxon>
        <taxon>Leishmaniinae</taxon>
        <taxon>Leptomonas</taxon>
    </lineage>
</organism>
<dbReference type="AlphaFoldDB" id="A0A0N0P5T9"/>
<dbReference type="GO" id="GO:0036064">
    <property type="term" value="C:ciliary basal body"/>
    <property type="evidence" value="ECO:0007669"/>
    <property type="project" value="TreeGrafter"/>
</dbReference>
<evidence type="ECO:0000256" key="7">
    <source>
        <dbReference type="SAM" id="Coils"/>
    </source>
</evidence>
<proteinExistence type="inferred from homology"/>
<comment type="subcellular location">
    <subcellularLocation>
        <location evidence="1">Cell projection</location>
        <location evidence="1">Cilium</location>
    </subcellularLocation>
</comment>
<dbReference type="PANTHER" id="PTHR15654:SF2">
    <property type="entry name" value="COILED-COIL DOMAIN-CONTAINING PROTEIN 113"/>
    <property type="match status" value="1"/>
</dbReference>
<feature type="region of interest" description="Disordered" evidence="8">
    <location>
        <begin position="245"/>
        <end position="275"/>
    </location>
</feature>
<dbReference type="Pfam" id="PF13870">
    <property type="entry name" value="CCDC113_CCDC96_CC"/>
    <property type="match status" value="1"/>
</dbReference>
<evidence type="ECO:0000256" key="2">
    <source>
        <dbReference type="ARBA" id="ARBA00022794"/>
    </source>
</evidence>
<accession>A0A0N0P5T9</accession>
<feature type="coiled-coil region" evidence="7">
    <location>
        <begin position="514"/>
        <end position="541"/>
    </location>
</feature>
<comment type="caution">
    <text evidence="10">The sequence shown here is derived from an EMBL/GenBank/DDBJ whole genome shotgun (WGS) entry which is preliminary data.</text>
</comment>
<name>A0A0N0P5T9_LEPSE</name>
<evidence type="ECO:0000256" key="6">
    <source>
        <dbReference type="ARBA" id="ARBA00044798"/>
    </source>
</evidence>
<evidence type="ECO:0000256" key="5">
    <source>
        <dbReference type="ARBA" id="ARBA00044506"/>
    </source>
</evidence>
<evidence type="ECO:0000313" key="11">
    <source>
        <dbReference type="Proteomes" id="UP000038009"/>
    </source>
</evidence>
<evidence type="ECO:0000256" key="8">
    <source>
        <dbReference type="SAM" id="MobiDB-lite"/>
    </source>
</evidence>
<feature type="compositionally biased region" description="Polar residues" evidence="8">
    <location>
        <begin position="118"/>
        <end position="150"/>
    </location>
</feature>
<feature type="region of interest" description="Disordered" evidence="8">
    <location>
        <begin position="93"/>
        <end position="171"/>
    </location>
</feature>
<evidence type="ECO:0000259" key="9">
    <source>
        <dbReference type="Pfam" id="PF13870"/>
    </source>
</evidence>
<comment type="similarity">
    <text evidence="5">Belongs to the CFAP263 family.</text>
</comment>
<evidence type="ECO:0000256" key="3">
    <source>
        <dbReference type="ARBA" id="ARBA00023054"/>
    </source>
</evidence>
<dbReference type="InterPro" id="IPR051885">
    <property type="entry name" value="CC_CF"/>
</dbReference>
<dbReference type="Proteomes" id="UP000038009">
    <property type="component" value="Unassembled WGS sequence"/>
</dbReference>
<dbReference type="GO" id="GO:0005930">
    <property type="term" value="C:axoneme"/>
    <property type="evidence" value="ECO:0007669"/>
    <property type="project" value="TreeGrafter"/>
</dbReference>
<keyword evidence="11" id="KW-1185">Reference proteome</keyword>
<evidence type="ECO:0000256" key="4">
    <source>
        <dbReference type="ARBA" id="ARBA00023273"/>
    </source>
</evidence>
<dbReference type="PANTHER" id="PTHR15654">
    <property type="entry name" value="COILED-COIL DOMAIN-CONTAINING PROTEIN 113-RELATED"/>
    <property type="match status" value="1"/>
</dbReference>
<dbReference type="VEuPathDB" id="TriTrypDB:Lsey_0134_0100"/>
<sequence length="565" mass="62085">MDNIESPSKRDQNRSRSASLLEADATNSTIAAEEDFNDLLISFYTRNYPSPEVFADDANELELDEINDAVTELATEVAMLREETDILGAHAQSLQQRRHGGEGGSSGPGGVSDAATDNAANSQSETGARATVTTPGPEGSSTPNLNSSGSRGPGIMSNRAGLSSSSRGRSYRRRSFGTLGSFVSVDDKAMLLRQETARLRSQEERITKEADSVQELLVATVEEAVRRQQELQLEALQFSREVVGDAEDDGPNVDAAARYQPPQETNGRKTPAAAAASATADELLRYLERRHNTQVNYLDKLEVQCQAVEQDIARAQQLVRQRRVAGEAFQAVDLEQLRIEHKQFTERMAAKNNELAELKGTSTHTVQQLNQLMGQLNDLASEQTRLKRESKSRTEYLSRCDKEYATATGEAVRAEAKHEALKAQQEAIKAPKIEEYMAQKAEEVELEKAVKNWERKVQIAEGQASVVRQRVRRMQAQRTAAVNYAKEKLQHHHQQRISMAAASKPVVGGARSLLQQRRQQQAQAQTQAEAAEAEQQQMLNAVADVPAAVVAAAEEPADPVESANM</sequence>
<dbReference type="GO" id="GO:0060271">
    <property type="term" value="P:cilium assembly"/>
    <property type="evidence" value="ECO:0007669"/>
    <property type="project" value="TreeGrafter"/>
</dbReference>
<dbReference type="EMBL" id="LJSK01000134">
    <property type="protein sequence ID" value="KPI86377.1"/>
    <property type="molecule type" value="Genomic_DNA"/>
</dbReference>
<dbReference type="InterPro" id="IPR025254">
    <property type="entry name" value="CCDC113/CCDC96_CC"/>
</dbReference>
<reference evidence="10 11" key="1">
    <citation type="journal article" date="2015" name="PLoS Pathog.">
        <title>Leptomonas seymouri: Adaptations to the Dixenous Life Cycle Analyzed by Genome Sequencing, Transcriptome Profiling and Co-infection with Leishmania donovani.</title>
        <authorList>
            <person name="Kraeva N."/>
            <person name="Butenko A."/>
            <person name="Hlavacova J."/>
            <person name="Kostygov A."/>
            <person name="Myskova J."/>
            <person name="Grybchuk D."/>
            <person name="Lestinova T."/>
            <person name="Votypka J."/>
            <person name="Volf P."/>
            <person name="Opperdoes F."/>
            <person name="Flegontov P."/>
            <person name="Lukes J."/>
            <person name="Yurchenko V."/>
        </authorList>
    </citation>
    <scope>NUCLEOTIDE SEQUENCE [LARGE SCALE GENOMIC DNA]</scope>
    <source>
        <strain evidence="10 11">ATCC 30220</strain>
    </source>
</reference>
<keyword evidence="3 7" id="KW-0175">Coiled coil</keyword>
<protein>
    <recommendedName>
        <fullName evidence="6">Cilia- and flagella-associated protein 263</fullName>
    </recommendedName>
</protein>
<evidence type="ECO:0000256" key="1">
    <source>
        <dbReference type="ARBA" id="ARBA00004138"/>
    </source>
</evidence>